<feature type="transmembrane region" description="Helical" evidence="9">
    <location>
        <begin position="114"/>
        <end position="132"/>
    </location>
</feature>
<evidence type="ECO:0000313" key="11">
    <source>
        <dbReference type="Proteomes" id="UP000199013"/>
    </source>
</evidence>
<keyword evidence="11" id="KW-1185">Reference proteome</keyword>
<dbReference type="PANTHER" id="PTHR33908:SF11">
    <property type="entry name" value="MEMBRANE PROTEIN"/>
    <property type="match status" value="1"/>
</dbReference>
<evidence type="ECO:0000313" key="10">
    <source>
        <dbReference type="EMBL" id="SBW19957.1"/>
    </source>
</evidence>
<feature type="transmembrane region" description="Helical" evidence="9">
    <location>
        <begin position="414"/>
        <end position="432"/>
    </location>
</feature>
<feature type="compositionally biased region" description="Basic and acidic residues" evidence="8">
    <location>
        <begin position="550"/>
        <end position="559"/>
    </location>
</feature>
<feature type="transmembrane region" description="Helical" evidence="9">
    <location>
        <begin position="259"/>
        <end position="278"/>
    </location>
</feature>
<dbReference type="AlphaFoldDB" id="A0A1C3NVW2"/>
<evidence type="ECO:0000256" key="9">
    <source>
        <dbReference type="SAM" id="Phobius"/>
    </source>
</evidence>
<feature type="transmembrane region" description="Helical" evidence="9">
    <location>
        <begin position="376"/>
        <end position="394"/>
    </location>
</feature>
<proteinExistence type="predicted"/>
<feature type="region of interest" description="Disordered" evidence="8">
    <location>
        <begin position="522"/>
        <end position="585"/>
    </location>
</feature>
<evidence type="ECO:0008006" key="12">
    <source>
        <dbReference type="Google" id="ProtNLM"/>
    </source>
</evidence>
<dbReference type="GO" id="GO:0005886">
    <property type="term" value="C:plasma membrane"/>
    <property type="evidence" value="ECO:0007669"/>
    <property type="project" value="UniProtKB-SubCell"/>
</dbReference>
<dbReference type="PANTHER" id="PTHR33908">
    <property type="entry name" value="MANNOSYLTRANSFERASE YKCB-RELATED"/>
    <property type="match status" value="1"/>
</dbReference>
<evidence type="ECO:0000256" key="1">
    <source>
        <dbReference type="ARBA" id="ARBA00004651"/>
    </source>
</evidence>
<feature type="transmembrane region" description="Helical" evidence="9">
    <location>
        <begin position="170"/>
        <end position="188"/>
    </location>
</feature>
<dbReference type="GO" id="GO:0016763">
    <property type="term" value="F:pentosyltransferase activity"/>
    <property type="evidence" value="ECO:0007669"/>
    <property type="project" value="TreeGrafter"/>
</dbReference>
<feature type="transmembrane region" description="Helical" evidence="9">
    <location>
        <begin position="444"/>
        <end position="467"/>
    </location>
</feature>
<evidence type="ECO:0000256" key="5">
    <source>
        <dbReference type="ARBA" id="ARBA00022692"/>
    </source>
</evidence>
<keyword evidence="5 9" id="KW-0812">Transmembrane</keyword>
<name>A0A1C3NVW2_9ACTN</name>
<evidence type="ECO:0000256" key="3">
    <source>
        <dbReference type="ARBA" id="ARBA00022676"/>
    </source>
</evidence>
<evidence type="ECO:0000256" key="7">
    <source>
        <dbReference type="ARBA" id="ARBA00023136"/>
    </source>
</evidence>
<accession>A0A1C3NVW2</accession>
<evidence type="ECO:0000256" key="8">
    <source>
        <dbReference type="SAM" id="MobiDB-lite"/>
    </source>
</evidence>
<keyword evidence="4" id="KW-0808">Transferase</keyword>
<keyword evidence="7 9" id="KW-0472">Membrane</keyword>
<feature type="transmembrane region" description="Helical" evidence="9">
    <location>
        <begin position="335"/>
        <end position="356"/>
    </location>
</feature>
<keyword evidence="6 9" id="KW-1133">Transmembrane helix</keyword>
<evidence type="ECO:0000256" key="6">
    <source>
        <dbReference type="ARBA" id="ARBA00022989"/>
    </source>
</evidence>
<reference evidence="11" key="1">
    <citation type="submission" date="2016-02" db="EMBL/GenBank/DDBJ databases">
        <authorList>
            <person name="Wibberg D."/>
        </authorList>
    </citation>
    <scope>NUCLEOTIDE SEQUENCE [LARGE SCALE GENOMIC DNA]</scope>
</reference>
<sequence length="585" mass="63102">MVYGLQHGSGWPAPGERIISAGVAATSDDFDRGRYAQMFQSGGRNSGEPPFAEIDPTPRDQRLSFDALGGPGPVTDGRLSNQMVQHPPLIYVVGAALLSALPGSSHWAYDQQVWILRLLNIIVVAPLPLLAWEAARRFGLRAPLAQATAVMPLAVPGLTRVGATFNNDGLLMLSVGGLTVLLAGVLTGDMRRRTAVGVGLLLGLAFLTKALALPLVVVVAAAYLAGWARPRRSRRSCRHSPRRHYNRIVPTRVLRAPPVSPALLAIGIACATGGWWWARNYVLYDAVQPNGWATEPPRREPILLPKSFYTWYEYFWRTIISRFWGGLGMFEPPQLSPVAIAIATTAVLGCVIAAVVRPPIIGGAQGHGFARLRASASGRPLVLLMPILLAYLLVGQRSYSNYLKYTQAIAIQGRYLYMGVVGLAVVTAVGLGRLLRVHERAASLIVLVGALVMQAAALWAVCAYYWLPRGESVPPLHVAEVVTVIGRWAPFPAGVTIATFVLCLVIACVTVAEMVREARLRPRGRPDAPGPLSGIHPAGMSQLRPYPADRSGRGSDRDAGVVAEHQPVRPRTGPRRDDLDIPADQ</sequence>
<feature type="transmembrane region" description="Helical" evidence="9">
    <location>
        <begin position="200"/>
        <end position="225"/>
    </location>
</feature>
<evidence type="ECO:0000256" key="4">
    <source>
        <dbReference type="ARBA" id="ARBA00022679"/>
    </source>
</evidence>
<dbReference type="Proteomes" id="UP000199013">
    <property type="component" value="Unassembled WGS sequence"/>
</dbReference>
<feature type="transmembrane region" description="Helical" evidence="9">
    <location>
        <begin position="88"/>
        <end position="108"/>
    </location>
</feature>
<organism evidence="10 11">
    <name type="scientific">Candidatus Protofrankia californiensis</name>
    <dbReference type="NCBI Taxonomy" id="1839754"/>
    <lineage>
        <taxon>Bacteria</taxon>
        <taxon>Bacillati</taxon>
        <taxon>Actinomycetota</taxon>
        <taxon>Actinomycetes</taxon>
        <taxon>Frankiales</taxon>
        <taxon>Frankiaceae</taxon>
        <taxon>Protofrankia</taxon>
    </lineage>
</organism>
<feature type="transmembrane region" description="Helical" evidence="9">
    <location>
        <begin position="491"/>
        <end position="515"/>
    </location>
</feature>
<dbReference type="GO" id="GO:0009103">
    <property type="term" value="P:lipopolysaccharide biosynthetic process"/>
    <property type="evidence" value="ECO:0007669"/>
    <property type="project" value="UniProtKB-ARBA"/>
</dbReference>
<evidence type="ECO:0000256" key="2">
    <source>
        <dbReference type="ARBA" id="ARBA00022475"/>
    </source>
</evidence>
<gene>
    <name evidence="10" type="ORF">FDG2_1548</name>
</gene>
<dbReference type="EMBL" id="FLUV01000637">
    <property type="protein sequence ID" value="SBW19957.1"/>
    <property type="molecule type" value="Genomic_DNA"/>
</dbReference>
<keyword evidence="2" id="KW-1003">Cell membrane</keyword>
<protein>
    <recommendedName>
        <fullName evidence="12">Glycosyltransferase RgtA/B/C/D-like domain-containing protein</fullName>
    </recommendedName>
</protein>
<comment type="subcellular location">
    <subcellularLocation>
        <location evidence="1">Cell membrane</location>
        <topology evidence="1">Multi-pass membrane protein</topology>
    </subcellularLocation>
</comment>
<keyword evidence="3" id="KW-0328">Glycosyltransferase</keyword>
<dbReference type="InterPro" id="IPR050297">
    <property type="entry name" value="LipidA_mod_glycosyltrf_83"/>
</dbReference>